<dbReference type="RefSeq" id="WP_153725805.1">
    <property type="nucleotide sequence ID" value="NZ_CP045875.1"/>
</dbReference>
<dbReference type="PANTHER" id="PTHR39156">
    <property type="entry name" value="RIBONUCLEASE M5"/>
    <property type="match status" value="1"/>
</dbReference>
<comment type="catalytic activity">
    <reaction evidence="11">
        <text>Endonucleolytic cleavage of RNA, removing 21 and 42 nucleotides, respectively, from the 5'- and 3'-termini of a 5S-rRNA precursor.</text>
        <dbReference type="EC" id="3.1.26.8"/>
    </reaction>
</comment>
<comment type="similarity">
    <text evidence="11">Belongs to the ribonuclease M5 family.</text>
</comment>
<dbReference type="CDD" id="cd01027">
    <property type="entry name" value="TOPRIM_RNase_M5_like"/>
    <property type="match status" value="1"/>
</dbReference>
<dbReference type="Pfam" id="PF13331">
    <property type="entry name" value="DUF4093"/>
    <property type="match status" value="1"/>
</dbReference>
<proteinExistence type="inferred from homology"/>
<protein>
    <recommendedName>
        <fullName evidence="11 12">Ribonuclease M5</fullName>
        <ecNumber evidence="11 12">3.1.26.8</ecNumber>
    </recommendedName>
    <alternativeName>
        <fullName evidence="11">RNase M5</fullName>
    </alternativeName>
    <alternativeName>
        <fullName evidence="11">Ribosomal RNA terminal maturase M5</fullName>
    </alternativeName>
</protein>
<dbReference type="SMART" id="SM00493">
    <property type="entry name" value="TOPRIM"/>
    <property type="match status" value="1"/>
</dbReference>
<dbReference type="GO" id="GO:0019843">
    <property type="term" value="F:rRNA binding"/>
    <property type="evidence" value="ECO:0007669"/>
    <property type="project" value="UniProtKB-KW"/>
</dbReference>
<evidence type="ECO:0000256" key="1">
    <source>
        <dbReference type="ARBA" id="ARBA00022490"/>
    </source>
</evidence>
<evidence type="ECO:0000256" key="12">
    <source>
        <dbReference type="NCBIfam" id="TIGR00334"/>
    </source>
</evidence>
<dbReference type="EC" id="3.1.26.8" evidence="11 12"/>
<gene>
    <name evidence="11 14" type="primary">rnmV</name>
    <name evidence="14" type="ORF">FTV88_2592</name>
</gene>
<accession>A0A5Q2N863</accession>
<evidence type="ECO:0000313" key="14">
    <source>
        <dbReference type="EMBL" id="QGG48685.1"/>
    </source>
</evidence>
<evidence type="ECO:0000256" key="11">
    <source>
        <dbReference type="HAMAP-Rule" id="MF_01469"/>
    </source>
</evidence>
<dbReference type="GO" id="GO:0043822">
    <property type="term" value="F:ribonuclease M5 activity"/>
    <property type="evidence" value="ECO:0007669"/>
    <property type="project" value="UniProtKB-UniRule"/>
</dbReference>
<comment type="function">
    <text evidence="11">Required for correct processing of both the 5' and 3' ends of 5S rRNA precursor. Cleaves both sides of a double-stranded region yielding mature 5S rRNA in one step.</text>
</comment>
<dbReference type="GO" id="GO:0005737">
    <property type="term" value="C:cytoplasm"/>
    <property type="evidence" value="ECO:0007669"/>
    <property type="project" value="UniProtKB-SubCell"/>
</dbReference>
<dbReference type="GO" id="GO:0046872">
    <property type="term" value="F:metal ion binding"/>
    <property type="evidence" value="ECO:0007669"/>
    <property type="project" value="UniProtKB-KW"/>
</dbReference>
<dbReference type="Proteomes" id="UP000366051">
    <property type="component" value="Chromosome"/>
</dbReference>
<evidence type="ECO:0000256" key="5">
    <source>
        <dbReference type="ARBA" id="ARBA00022723"/>
    </source>
</evidence>
<dbReference type="Pfam" id="PF01751">
    <property type="entry name" value="Toprim"/>
    <property type="match status" value="1"/>
</dbReference>
<feature type="domain" description="Toprim" evidence="13">
    <location>
        <begin position="7"/>
        <end position="90"/>
    </location>
</feature>
<organism evidence="14 15">
    <name type="scientific">Heliorestis convoluta</name>
    <dbReference type="NCBI Taxonomy" id="356322"/>
    <lineage>
        <taxon>Bacteria</taxon>
        <taxon>Bacillati</taxon>
        <taxon>Bacillota</taxon>
        <taxon>Clostridia</taxon>
        <taxon>Eubacteriales</taxon>
        <taxon>Heliobacteriaceae</taxon>
        <taxon>Heliorestis</taxon>
    </lineage>
</organism>
<dbReference type="PANTHER" id="PTHR39156:SF1">
    <property type="entry name" value="RIBONUCLEASE M5"/>
    <property type="match status" value="1"/>
</dbReference>
<dbReference type="HAMAP" id="MF_01469">
    <property type="entry name" value="RNase_M5"/>
    <property type="match status" value="1"/>
</dbReference>
<evidence type="ECO:0000256" key="9">
    <source>
        <dbReference type="ARBA" id="ARBA00022842"/>
    </source>
</evidence>
<dbReference type="NCBIfam" id="TIGR00334">
    <property type="entry name" value="5S_RNA_mat_M5"/>
    <property type="match status" value="1"/>
</dbReference>
<name>A0A5Q2N863_9FIRM</name>
<evidence type="ECO:0000256" key="6">
    <source>
        <dbReference type="ARBA" id="ARBA00022730"/>
    </source>
</evidence>
<evidence type="ECO:0000256" key="3">
    <source>
        <dbReference type="ARBA" id="ARBA00022552"/>
    </source>
</evidence>
<dbReference type="EMBL" id="CP045875">
    <property type="protein sequence ID" value="QGG48685.1"/>
    <property type="molecule type" value="Genomic_DNA"/>
</dbReference>
<dbReference type="SUPFAM" id="SSF110455">
    <property type="entry name" value="Toprim domain"/>
    <property type="match status" value="1"/>
</dbReference>
<evidence type="ECO:0000256" key="4">
    <source>
        <dbReference type="ARBA" id="ARBA00022722"/>
    </source>
</evidence>
<keyword evidence="15" id="KW-1185">Reference proteome</keyword>
<dbReference type="InterPro" id="IPR034141">
    <property type="entry name" value="TOPRIM_RNase_M5-like"/>
</dbReference>
<keyword evidence="8 11" id="KW-0378">Hydrolase</keyword>
<keyword evidence="10 11" id="KW-0694">RNA-binding</keyword>
<keyword evidence="5" id="KW-0479">Metal-binding</keyword>
<evidence type="ECO:0000256" key="2">
    <source>
        <dbReference type="ARBA" id="ARBA00022517"/>
    </source>
</evidence>
<keyword evidence="1 11" id="KW-0963">Cytoplasm</keyword>
<dbReference type="InterPro" id="IPR006171">
    <property type="entry name" value="TOPRIM_dom"/>
</dbReference>
<dbReference type="Gene3D" id="3.40.1360.10">
    <property type="match status" value="1"/>
</dbReference>
<evidence type="ECO:0000313" key="15">
    <source>
        <dbReference type="Proteomes" id="UP000366051"/>
    </source>
</evidence>
<dbReference type="InterPro" id="IPR004466">
    <property type="entry name" value="RNase_M5"/>
</dbReference>
<keyword evidence="7 11" id="KW-0255">Endonuclease</keyword>
<dbReference type="OrthoDB" id="9791329at2"/>
<dbReference type="InterPro" id="IPR025156">
    <property type="entry name" value="RNase_M5_C"/>
</dbReference>
<keyword evidence="2 11" id="KW-0690">Ribosome biogenesis</keyword>
<evidence type="ECO:0000256" key="7">
    <source>
        <dbReference type="ARBA" id="ARBA00022759"/>
    </source>
</evidence>
<dbReference type="GO" id="GO:0006364">
    <property type="term" value="P:rRNA processing"/>
    <property type="evidence" value="ECO:0007669"/>
    <property type="project" value="UniProtKB-UniRule"/>
</dbReference>
<evidence type="ECO:0000259" key="13">
    <source>
        <dbReference type="PROSITE" id="PS50880"/>
    </source>
</evidence>
<comment type="subcellular location">
    <subcellularLocation>
        <location evidence="11">Cytoplasm</location>
    </subcellularLocation>
</comment>
<evidence type="ECO:0000256" key="8">
    <source>
        <dbReference type="ARBA" id="ARBA00022801"/>
    </source>
</evidence>
<keyword evidence="4 11" id="KW-0540">Nuclease</keyword>
<dbReference type="PROSITE" id="PS50880">
    <property type="entry name" value="TOPRIM"/>
    <property type="match status" value="1"/>
</dbReference>
<dbReference type="KEGG" id="hcv:FTV88_2592"/>
<keyword evidence="6 11" id="KW-0699">rRNA-binding</keyword>
<reference evidence="15" key="1">
    <citation type="submission" date="2019-11" db="EMBL/GenBank/DDBJ databases">
        <title>Genome sequence of Heliorestis convoluta strain HH, an alkaliphilic and minimalistic phototrophic bacterium from a soda lake in Egypt.</title>
        <authorList>
            <person name="Dewey E.D."/>
            <person name="Stokes L.M."/>
            <person name="Burchell B.M."/>
            <person name="Shaffer K.N."/>
            <person name="Huntington A.M."/>
            <person name="Baker J.M."/>
            <person name="Nadendla S."/>
            <person name="Giglio M.G."/>
            <person name="Touchman J.W."/>
            <person name="Blankenship R.E."/>
            <person name="Madigan M.T."/>
            <person name="Sattley W.M."/>
        </authorList>
    </citation>
    <scope>NUCLEOTIDE SEQUENCE [LARGE SCALE GENOMIC DNA]</scope>
    <source>
        <strain evidence="15">HH</strain>
    </source>
</reference>
<dbReference type="AlphaFoldDB" id="A0A5Q2N863"/>
<keyword evidence="9" id="KW-0460">Magnesium</keyword>
<sequence length="187" mass="20650">MTKEKIGEVIVVEGRDDLIAVKKAVEAQVIITQGLGLSPKTVALIQEAQKRCGVIVFTDPDGPGERIRRWITEAVPGVKHAFLPLSQAREARKVGIEHASTDDIRQALLQVRSPGQASAGFTREDMRNWKLEGSPEAAWRRQALGERLGMGHANAKQFLQRLNHFAISRAEVEEALAKIGEKPCQEK</sequence>
<evidence type="ECO:0000256" key="10">
    <source>
        <dbReference type="ARBA" id="ARBA00022884"/>
    </source>
</evidence>
<keyword evidence="3 11" id="KW-0698">rRNA processing</keyword>